<name>T1BTP7_9ZZZZ</name>
<dbReference type="AlphaFoldDB" id="T1BTP7"/>
<dbReference type="EMBL" id="AUZX01008213">
    <property type="protein sequence ID" value="EQD56559.1"/>
    <property type="molecule type" value="Genomic_DNA"/>
</dbReference>
<protein>
    <submittedName>
        <fullName evidence="1">Uncharacterized protein</fullName>
    </submittedName>
</protein>
<proteinExistence type="predicted"/>
<evidence type="ECO:0000313" key="1">
    <source>
        <dbReference type="EMBL" id="EQD56559.1"/>
    </source>
</evidence>
<organism evidence="1">
    <name type="scientific">mine drainage metagenome</name>
    <dbReference type="NCBI Taxonomy" id="410659"/>
    <lineage>
        <taxon>unclassified sequences</taxon>
        <taxon>metagenomes</taxon>
        <taxon>ecological metagenomes</taxon>
    </lineage>
</organism>
<comment type="caution">
    <text evidence="1">The sequence shown here is derived from an EMBL/GenBank/DDBJ whole genome shotgun (WGS) entry which is preliminary data.</text>
</comment>
<reference evidence="1" key="1">
    <citation type="submission" date="2013-08" db="EMBL/GenBank/DDBJ databases">
        <authorList>
            <person name="Mendez C."/>
            <person name="Richter M."/>
            <person name="Ferrer M."/>
            <person name="Sanchez J."/>
        </authorList>
    </citation>
    <scope>NUCLEOTIDE SEQUENCE</scope>
</reference>
<reference evidence="1" key="2">
    <citation type="journal article" date="2014" name="ISME J.">
        <title>Microbial stratification in low pH oxic and suboxic macroscopic growths along an acid mine drainage.</title>
        <authorList>
            <person name="Mendez-Garcia C."/>
            <person name="Mesa V."/>
            <person name="Sprenger R.R."/>
            <person name="Richter M."/>
            <person name="Diez M.S."/>
            <person name="Solano J."/>
            <person name="Bargiela R."/>
            <person name="Golyshina O.V."/>
            <person name="Manteca A."/>
            <person name="Ramos J.L."/>
            <person name="Gallego J.R."/>
            <person name="Llorente I."/>
            <person name="Martins Dos Santos V.A."/>
            <person name="Jensen O.N."/>
            <person name="Pelaez A.I."/>
            <person name="Sanchez J."/>
            <person name="Ferrer M."/>
        </authorList>
    </citation>
    <scope>NUCLEOTIDE SEQUENCE</scope>
</reference>
<accession>T1BTP7</accession>
<sequence>MRSLAQIERCLAQLLEKGPQAGDAGTVLDLAEEVLEHWISARGGRPTGGRREGFRLLALHHQGARGEPSFNACRESCRELVYHYNLLTLEPGDARGGARALMMARLANHLYLFVAGKLQMERLGEFCCASRPLRTAAE</sequence>
<gene>
    <name evidence="1" type="ORF">B1A_11475</name>
</gene>